<dbReference type="Pfam" id="PF07690">
    <property type="entry name" value="MFS_1"/>
    <property type="match status" value="1"/>
</dbReference>
<evidence type="ECO:0000256" key="2">
    <source>
        <dbReference type="ARBA" id="ARBA00022448"/>
    </source>
</evidence>
<protein>
    <recommendedName>
        <fullName evidence="10">Sialin</fullName>
    </recommendedName>
</protein>
<feature type="transmembrane region" description="Helical" evidence="7">
    <location>
        <begin position="177"/>
        <end position="196"/>
    </location>
</feature>
<dbReference type="SUPFAM" id="SSF103473">
    <property type="entry name" value="MFS general substrate transporter"/>
    <property type="match status" value="1"/>
</dbReference>
<feature type="transmembrane region" description="Helical" evidence="7">
    <location>
        <begin position="20"/>
        <end position="36"/>
    </location>
</feature>
<evidence type="ECO:0000256" key="4">
    <source>
        <dbReference type="ARBA" id="ARBA00022847"/>
    </source>
</evidence>
<keyword evidence="4" id="KW-0769">Symport</keyword>
<dbReference type="CDD" id="cd17318">
    <property type="entry name" value="MFS_SLC17"/>
    <property type="match status" value="1"/>
</dbReference>
<name>A0A9P0D923_9CUCU</name>
<feature type="transmembrane region" description="Helical" evidence="7">
    <location>
        <begin position="263"/>
        <end position="286"/>
    </location>
</feature>
<feature type="transmembrane region" description="Helical" evidence="7">
    <location>
        <begin position="369"/>
        <end position="389"/>
    </location>
</feature>
<proteinExistence type="predicted"/>
<evidence type="ECO:0000313" key="9">
    <source>
        <dbReference type="Proteomes" id="UP001153636"/>
    </source>
</evidence>
<dbReference type="OrthoDB" id="2985014at2759"/>
<evidence type="ECO:0000256" key="5">
    <source>
        <dbReference type="ARBA" id="ARBA00022989"/>
    </source>
</evidence>
<reference evidence="8" key="1">
    <citation type="submission" date="2022-01" db="EMBL/GenBank/DDBJ databases">
        <authorList>
            <person name="King R."/>
        </authorList>
    </citation>
    <scope>NUCLEOTIDE SEQUENCE</scope>
</reference>
<feature type="transmembrane region" description="Helical" evidence="7">
    <location>
        <begin position="202"/>
        <end position="222"/>
    </location>
</feature>
<organism evidence="8 9">
    <name type="scientific">Psylliodes chrysocephalus</name>
    <dbReference type="NCBI Taxonomy" id="3402493"/>
    <lineage>
        <taxon>Eukaryota</taxon>
        <taxon>Metazoa</taxon>
        <taxon>Ecdysozoa</taxon>
        <taxon>Arthropoda</taxon>
        <taxon>Hexapoda</taxon>
        <taxon>Insecta</taxon>
        <taxon>Pterygota</taxon>
        <taxon>Neoptera</taxon>
        <taxon>Endopterygota</taxon>
        <taxon>Coleoptera</taxon>
        <taxon>Polyphaga</taxon>
        <taxon>Cucujiformia</taxon>
        <taxon>Chrysomeloidea</taxon>
        <taxon>Chrysomelidae</taxon>
        <taxon>Galerucinae</taxon>
        <taxon>Alticini</taxon>
        <taxon>Psylliodes</taxon>
    </lineage>
</organism>
<keyword evidence="2" id="KW-0813">Transport</keyword>
<dbReference type="Proteomes" id="UP001153636">
    <property type="component" value="Chromosome 8"/>
</dbReference>
<keyword evidence="3 7" id="KW-0812">Transmembrane</keyword>
<feature type="transmembrane region" description="Helical" evidence="7">
    <location>
        <begin position="401"/>
        <end position="425"/>
    </location>
</feature>
<dbReference type="EMBL" id="OV651820">
    <property type="protein sequence ID" value="CAH1114104.1"/>
    <property type="molecule type" value="Genomic_DNA"/>
</dbReference>
<dbReference type="AlphaFoldDB" id="A0A9P0D923"/>
<feature type="transmembrane region" description="Helical" evidence="7">
    <location>
        <begin position="437"/>
        <end position="456"/>
    </location>
</feature>
<gene>
    <name evidence="8" type="ORF">PSYICH_LOCUS14140</name>
</gene>
<dbReference type="GO" id="GO:0015293">
    <property type="term" value="F:symporter activity"/>
    <property type="evidence" value="ECO:0007669"/>
    <property type="project" value="UniProtKB-KW"/>
</dbReference>
<dbReference type="InterPro" id="IPR050382">
    <property type="entry name" value="MFS_Na/Anion_cotransporter"/>
</dbReference>
<keyword evidence="6 7" id="KW-0472">Membrane</keyword>
<dbReference type="FunFam" id="1.20.1250.20:FF:000003">
    <property type="entry name" value="Solute carrier family 17 member 3"/>
    <property type="match status" value="1"/>
</dbReference>
<feature type="transmembrane region" description="Helical" evidence="7">
    <location>
        <begin position="344"/>
        <end position="363"/>
    </location>
</feature>
<dbReference type="Gene3D" id="1.20.1250.20">
    <property type="entry name" value="MFS general substrate transporter like domains"/>
    <property type="match status" value="2"/>
</dbReference>
<evidence type="ECO:0000256" key="6">
    <source>
        <dbReference type="ARBA" id="ARBA00023136"/>
    </source>
</evidence>
<dbReference type="InterPro" id="IPR011701">
    <property type="entry name" value="MFS"/>
</dbReference>
<evidence type="ECO:0000256" key="7">
    <source>
        <dbReference type="SAM" id="Phobius"/>
    </source>
</evidence>
<evidence type="ECO:0000313" key="8">
    <source>
        <dbReference type="EMBL" id="CAH1114104.1"/>
    </source>
</evidence>
<dbReference type="InterPro" id="IPR036259">
    <property type="entry name" value="MFS_trans_sf"/>
</dbReference>
<keyword evidence="9" id="KW-1185">Reference proteome</keyword>
<accession>A0A9P0D923</accession>
<dbReference type="FunFam" id="1.20.1250.20:FF:000157">
    <property type="entry name" value="Inorganic phosphate cotransporter"/>
    <property type="match status" value="1"/>
</dbReference>
<sequence>MAGTATNSRRRWSNILTCRQVLNIMVITGFMFNYMLRVNLTIAIVEMVQSVATNSSATNSTNSTTAIVPVHNHHFNWTASQKNEVLGSFFWGYILTEIPGGRMAEMVGAKRIFGGGMLLASILTVLTPGSCYWNFYVAVAIRALVGFCLGATWPAIPPMAAKWIPPMERSKFMANMMASALGAALTLPVCGLLINISGWESVFYVTGAVGIIWSILWFVLVFDSPAQHPRITPEERMDIENKIAEMDNNGKTMKPDNVPWRQLLTSMPVWAIIITHGCSVFGYFTVVNQLPTYMKDVLKFDIKKNGLLSSLPYFGKYLMAVIASYVADKIRKSGKLSTTTTRKVFTTFACSLPALMMAIQAIWGKTAALSVTVFTCALFFNGAVTAGYLSNVLDIAPNFSGTIFGMANTLSSISGWVSTKIVALITETESSFYTWRYIFWILVGTYGLGAIFFLVFGTGKLQKFNSIPCNSIHDKEMQPLKSPIEIEKEKEAMA</sequence>
<dbReference type="GO" id="GO:0016020">
    <property type="term" value="C:membrane"/>
    <property type="evidence" value="ECO:0007669"/>
    <property type="project" value="UniProtKB-SubCell"/>
</dbReference>
<feature type="transmembrane region" description="Helical" evidence="7">
    <location>
        <begin position="135"/>
        <end position="156"/>
    </location>
</feature>
<evidence type="ECO:0000256" key="1">
    <source>
        <dbReference type="ARBA" id="ARBA00004141"/>
    </source>
</evidence>
<dbReference type="GO" id="GO:0006820">
    <property type="term" value="P:monoatomic anion transport"/>
    <property type="evidence" value="ECO:0007669"/>
    <property type="project" value="TreeGrafter"/>
</dbReference>
<feature type="transmembrane region" description="Helical" evidence="7">
    <location>
        <begin position="112"/>
        <end position="129"/>
    </location>
</feature>
<evidence type="ECO:0000256" key="3">
    <source>
        <dbReference type="ARBA" id="ARBA00022692"/>
    </source>
</evidence>
<evidence type="ECO:0008006" key="10">
    <source>
        <dbReference type="Google" id="ProtNLM"/>
    </source>
</evidence>
<dbReference type="PANTHER" id="PTHR11662:SF411">
    <property type="entry name" value="GH05102P"/>
    <property type="match status" value="1"/>
</dbReference>
<feature type="transmembrane region" description="Helical" evidence="7">
    <location>
        <begin position="306"/>
        <end position="323"/>
    </location>
</feature>
<keyword evidence="5 7" id="KW-1133">Transmembrane helix</keyword>
<dbReference type="PANTHER" id="PTHR11662">
    <property type="entry name" value="SOLUTE CARRIER FAMILY 17"/>
    <property type="match status" value="1"/>
</dbReference>
<comment type="subcellular location">
    <subcellularLocation>
        <location evidence="1">Membrane</location>
        <topology evidence="1">Multi-pass membrane protein</topology>
    </subcellularLocation>
</comment>